<dbReference type="NCBIfam" id="NF004978">
    <property type="entry name" value="PRK06354.1"/>
    <property type="match status" value="1"/>
</dbReference>
<dbReference type="InterPro" id="IPR040442">
    <property type="entry name" value="Pyrv_kinase-like_dom_sf"/>
</dbReference>
<gene>
    <name evidence="22" type="primary">pyk</name>
    <name evidence="22" type="ORF">H8693_02200</name>
</gene>
<comment type="cofactor">
    <cofactor evidence="1">
        <name>Mg(2+)</name>
        <dbReference type="ChEBI" id="CHEBI:18420"/>
    </cofactor>
</comment>
<feature type="domain" description="PEP-utilising enzyme mobile" evidence="20">
    <location>
        <begin position="503"/>
        <end position="574"/>
    </location>
</feature>
<dbReference type="PROSITE" id="PS00110">
    <property type="entry name" value="PYRUVATE_KINASE"/>
    <property type="match status" value="1"/>
</dbReference>
<evidence type="ECO:0000256" key="17">
    <source>
        <dbReference type="NCBIfam" id="TIGR01064"/>
    </source>
</evidence>
<dbReference type="EMBL" id="JACRSS010000001">
    <property type="protein sequence ID" value="MBC8537743.1"/>
    <property type="molecule type" value="Genomic_DNA"/>
</dbReference>
<dbReference type="NCBIfam" id="TIGR01064">
    <property type="entry name" value="pyruv_kin"/>
    <property type="match status" value="1"/>
</dbReference>
<keyword evidence="10" id="KW-0547">Nucleotide-binding</keyword>
<evidence type="ECO:0000256" key="11">
    <source>
        <dbReference type="ARBA" id="ARBA00022777"/>
    </source>
</evidence>
<evidence type="ECO:0000256" key="5">
    <source>
        <dbReference type="ARBA" id="ARBA00008663"/>
    </source>
</evidence>
<keyword evidence="11 18" id="KW-0418">Kinase</keyword>
<dbReference type="Pfam" id="PF02887">
    <property type="entry name" value="PK_C"/>
    <property type="match status" value="1"/>
</dbReference>
<dbReference type="InterPro" id="IPR015793">
    <property type="entry name" value="Pyrv_Knase_brl"/>
</dbReference>
<dbReference type="InterPro" id="IPR011037">
    <property type="entry name" value="Pyrv_Knase-like_insert_dom_sf"/>
</dbReference>
<dbReference type="RefSeq" id="WP_249279610.1">
    <property type="nucleotide sequence ID" value="NZ_JACRSS010000001.1"/>
</dbReference>
<comment type="similarity">
    <text evidence="4">In the C-terminal section; belongs to the PEP-utilizing enzyme family.</text>
</comment>
<comment type="catalytic activity">
    <reaction evidence="18">
        <text>pyruvate + ATP = phosphoenolpyruvate + ADP + H(+)</text>
        <dbReference type="Rhea" id="RHEA:18157"/>
        <dbReference type="ChEBI" id="CHEBI:15361"/>
        <dbReference type="ChEBI" id="CHEBI:15378"/>
        <dbReference type="ChEBI" id="CHEBI:30616"/>
        <dbReference type="ChEBI" id="CHEBI:58702"/>
        <dbReference type="ChEBI" id="CHEBI:456216"/>
        <dbReference type="EC" id="2.7.1.40"/>
    </reaction>
</comment>
<proteinExistence type="inferred from homology"/>
<evidence type="ECO:0000256" key="6">
    <source>
        <dbReference type="ARBA" id="ARBA00012142"/>
    </source>
</evidence>
<sequence>MRKTKIVATLGPASNNEDIIRDMILAGMNVARFNFSHGDYEEHLGRLNMLKKVREELGIPVAALLDTKGPEVRLKKFEGGKAILQEGDTFTLTTEDVMGNSQRASITYMGLPADVKEGDKILLDDGLIELKVLSTTAEDILTRVINGGVISDRKGVNIPGVFLSMPYLSKKDEEDIVFGIENGFDIIAASFVRCADDVMQIRKVLDKHDNTSIRVVAKIESADGVKNSAEIIRSCGGIMVARGDMGVEIPLEDVPVLQKKLIHQGYVAGRQVITATQMLESMITNPRPTRAESTDVANAIYDGTSAIMLSGETANGKYPVEAVRTMARIAERTERDINYKKRFFMANERENDDVTGAISHATCTTAYDLNAAAIITITKSGQTAKMVSKFRPSIPIIGCAMDDTVLRQLNLSWGVTPVKLKEQTSTDALFAHAIEEVSKAGLVKNGDLVVMTAGIPLGMSGTTNMIKVHIVGDVLVRGKGVNGLSTCGNLCVAKTENDARRNFKDGDILCIPYTTNSMIDIIRRASGIIAEEKGDESHAAILGMALDVPVIIGATCAASVLKSGTVVRIDAAQGTVSSAGEQEA</sequence>
<dbReference type="Gene3D" id="3.20.20.60">
    <property type="entry name" value="Phosphoenolpyruvate-binding domains"/>
    <property type="match status" value="1"/>
</dbReference>
<evidence type="ECO:0000256" key="12">
    <source>
        <dbReference type="ARBA" id="ARBA00022840"/>
    </source>
</evidence>
<dbReference type="Pfam" id="PF00224">
    <property type="entry name" value="PK"/>
    <property type="match status" value="1"/>
</dbReference>
<evidence type="ECO:0000256" key="18">
    <source>
        <dbReference type="RuleBase" id="RU000504"/>
    </source>
</evidence>
<dbReference type="Gene3D" id="3.50.30.10">
    <property type="entry name" value="Phosphohistidine domain"/>
    <property type="match status" value="1"/>
</dbReference>
<dbReference type="GO" id="GO:0004743">
    <property type="term" value="F:pyruvate kinase activity"/>
    <property type="evidence" value="ECO:0007669"/>
    <property type="project" value="UniProtKB-UniRule"/>
</dbReference>
<dbReference type="NCBIfam" id="NF004491">
    <property type="entry name" value="PRK05826.1"/>
    <property type="match status" value="1"/>
</dbReference>
<dbReference type="SUPFAM" id="SSF50800">
    <property type="entry name" value="PK beta-barrel domain-like"/>
    <property type="match status" value="1"/>
</dbReference>
<dbReference type="FunFam" id="3.20.20.60:FF:000025">
    <property type="entry name" value="Pyruvate kinase"/>
    <property type="match status" value="1"/>
</dbReference>
<evidence type="ECO:0000256" key="1">
    <source>
        <dbReference type="ARBA" id="ARBA00001946"/>
    </source>
</evidence>
<keyword evidence="13 18" id="KW-0460">Magnesium</keyword>
<evidence type="ECO:0000256" key="10">
    <source>
        <dbReference type="ARBA" id="ARBA00022741"/>
    </source>
</evidence>
<dbReference type="SUPFAM" id="SSF51621">
    <property type="entry name" value="Phosphoenolpyruvate/pyruvate domain"/>
    <property type="match status" value="1"/>
</dbReference>
<dbReference type="SUPFAM" id="SSF52935">
    <property type="entry name" value="PK C-terminal domain-like"/>
    <property type="match status" value="1"/>
</dbReference>
<organism evidence="22 23">
    <name type="scientific">Guopingia tenuis</name>
    <dbReference type="NCBI Taxonomy" id="2763656"/>
    <lineage>
        <taxon>Bacteria</taxon>
        <taxon>Bacillati</taxon>
        <taxon>Bacillota</taxon>
        <taxon>Clostridia</taxon>
        <taxon>Christensenellales</taxon>
        <taxon>Christensenellaceae</taxon>
        <taxon>Guopingia</taxon>
    </lineage>
</organism>
<evidence type="ECO:0000259" key="20">
    <source>
        <dbReference type="Pfam" id="PF00391"/>
    </source>
</evidence>
<evidence type="ECO:0000313" key="23">
    <source>
        <dbReference type="Proteomes" id="UP000617951"/>
    </source>
</evidence>
<evidence type="ECO:0000313" key="22">
    <source>
        <dbReference type="EMBL" id="MBC8537743.1"/>
    </source>
</evidence>
<keyword evidence="15 18" id="KW-0324">Glycolysis</keyword>
<dbReference type="Gene3D" id="2.40.33.10">
    <property type="entry name" value="PK beta-barrel domain-like"/>
    <property type="match status" value="1"/>
</dbReference>
<keyword evidence="12" id="KW-0067">ATP-binding</keyword>
<evidence type="ECO:0000256" key="16">
    <source>
        <dbReference type="ARBA" id="ARBA00023317"/>
    </source>
</evidence>
<dbReference type="InterPro" id="IPR018209">
    <property type="entry name" value="Pyrv_Knase_AS"/>
</dbReference>
<evidence type="ECO:0000256" key="9">
    <source>
        <dbReference type="ARBA" id="ARBA00022723"/>
    </source>
</evidence>
<dbReference type="GO" id="GO:0000287">
    <property type="term" value="F:magnesium ion binding"/>
    <property type="evidence" value="ECO:0007669"/>
    <property type="project" value="UniProtKB-UniRule"/>
</dbReference>
<dbReference type="GO" id="GO:0005524">
    <property type="term" value="F:ATP binding"/>
    <property type="evidence" value="ECO:0007669"/>
    <property type="project" value="UniProtKB-KW"/>
</dbReference>
<evidence type="ECO:0000256" key="4">
    <source>
        <dbReference type="ARBA" id="ARBA00006237"/>
    </source>
</evidence>
<dbReference type="InterPro" id="IPR001697">
    <property type="entry name" value="Pyr_Knase"/>
</dbReference>
<keyword evidence="9" id="KW-0479">Metal-binding</keyword>
<evidence type="ECO:0000259" key="21">
    <source>
        <dbReference type="Pfam" id="PF02887"/>
    </source>
</evidence>
<dbReference type="InterPro" id="IPR008279">
    <property type="entry name" value="PEP-util_enz_mobile_dom"/>
</dbReference>
<dbReference type="InterPro" id="IPR015813">
    <property type="entry name" value="Pyrv/PenolPyrv_kinase-like_dom"/>
</dbReference>
<comment type="similarity">
    <text evidence="5 18">Belongs to the pyruvate kinase family.</text>
</comment>
<dbReference type="Gene3D" id="3.40.1380.20">
    <property type="entry name" value="Pyruvate kinase, C-terminal domain"/>
    <property type="match status" value="1"/>
</dbReference>
<dbReference type="InterPro" id="IPR036918">
    <property type="entry name" value="Pyrv_Knase_C_sf"/>
</dbReference>
<evidence type="ECO:0000256" key="7">
    <source>
        <dbReference type="ARBA" id="ARBA00018587"/>
    </source>
</evidence>
<dbReference type="Pfam" id="PF00391">
    <property type="entry name" value="PEP-utilizers"/>
    <property type="match status" value="1"/>
</dbReference>
<dbReference type="SUPFAM" id="SSF52009">
    <property type="entry name" value="Phosphohistidine domain"/>
    <property type="match status" value="1"/>
</dbReference>
<dbReference type="AlphaFoldDB" id="A0A926DFK3"/>
<dbReference type="PANTHER" id="PTHR11817">
    <property type="entry name" value="PYRUVATE KINASE"/>
    <property type="match status" value="1"/>
</dbReference>
<keyword evidence="14" id="KW-0630">Potassium</keyword>
<dbReference type="Proteomes" id="UP000617951">
    <property type="component" value="Unassembled WGS sequence"/>
</dbReference>
<dbReference type="PRINTS" id="PR01050">
    <property type="entry name" value="PYRUVTKNASE"/>
</dbReference>
<keyword evidence="16 22" id="KW-0670">Pyruvate</keyword>
<evidence type="ECO:0000256" key="15">
    <source>
        <dbReference type="ARBA" id="ARBA00023152"/>
    </source>
</evidence>
<protein>
    <recommendedName>
        <fullName evidence="7 17">Pyruvate kinase</fullName>
        <ecNumber evidence="6 17">2.7.1.40</ecNumber>
    </recommendedName>
</protein>
<reference evidence="22" key="1">
    <citation type="submission" date="2020-08" db="EMBL/GenBank/DDBJ databases">
        <title>Genome public.</title>
        <authorList>
            <person name="Liu C."/>
            <person name="Sun Q."/>
        </authorList>
    </citation>
    <scope>NUCLEOTIDE SEQUENCE</scope>
    <source>
        <strain evidence="22">NSJ-63</strain>
    </source>
</reference>
<evidence type="ECO:0000256" key="2">
    <source>
        <dbReference type="ARBA" id="ARBA00001958"/>
    </source>
</evidence>
<evidence type="ECO:0000256" key="3">
    <source>
        <dbReference type="ARBA" id="ARBA00004997"/>
    </source>
</evidence>
<dbReference type="InterPro" id="IPR036637">
    <property type="entry name" value="Phosphohistidine_dom_sf"/>
</dbReference>
<dbReference type="GO" id="GO:0016301">
    <property type="term" value="F:kinase activity"/>
    <property type="evidence" value="ECO:0007669"/>
    <property type="project" value="UniProtKB-KW"/>
</dbReference>
<evidence type="ECO:0000259" key="19">
    <source>
        <dbReference type="Pfam" id="PF00224"/>
    </source>
</evidence>
<feature type="domain" description="Pyruvate kinase C-terminal" evidence="21">
    <location>
        <begin position="357"/>
        <end position="469"/>
    </location>
</feature>
<dbReference type="EC" id="2.7.1.40" evidence="6 17"/>
<dbReference type="InterPro" id="IPR015806">
    <property type="entry name" value="Pyrv_Knase_insert_dom_sf"/>
</dbReference>
<comment type="caution">
    <text evidence="22">The sequence shown here is derived from an EMBL/GenBank/DDBJ whole genome shotgun (WGS) entry which is preliminary data.</text>
</comment>
<keyword evidence="8 18" id="KW-0808">Transferase</keyword>
<name>A0A926DFK3_9FIRM</name>
<dbReference type="FunFam" id="2.40.33.10:FF:000001">
    <property type="entry name" value="Pyruvate kinase"/>
    <property type="match status" value="1"/>
</dbReference>
<feature type="domain" description="Pyruvate kinase barrel" evidence="19">
    <location>
        <begin position="1"/>
        <end position="323"/>
    </location>
</feature>
<accession>A0A926DFK3</accession>
<evidence type="ECO:0000256" key="14">
    <source>
        <dbReference type="ARBA" id="ARBA00022958"/>
    </source>
</evidence>
<evidence type="ECO:0000256" key="13">
    <source>
        <dbReference type="ARBA" id="ARBA00022842"/>
    </source>
</evidence>
<comment type="cofactor">
    <cofactor evidence="2">
        <name>K(+)</name>
        <dbReference type="ChEBI" id="CHEBI:29103"/>
    </cofactor>
</comment>
<evidence type="ECO:0000256" key="8">
    <source>
        <dbReference type="ARBA" id="ARBA00022679"/>
    </source>
</evidence>
<keyword evidence="23" id="KW-1185">Reference proteome</keyword>
<dbReference type="GO" id="GO:0030955">
    <property type="term" value="F:potassium ion binding"/>
    <property type="evidence" value="ECO:0007669"/>
    <property type="project" value="UniProtKB-UniRule"/>
</dbReference>
<comment type="pathway">
    <text evidence="3 18">Carbohydrate degradation; glycolysis; pyruvate from D-glyceraldehyde 3-phosphate: step 5/5.</text>
</comment>
<dbReference type="InterPro" id="IPR015795">
    <property type="entry name" value="Pyrv_Knase_C"/>
</dbReference>